<evidence type="ECO:0000313" key="5">
    <source>
        <dbReference type="Proteomes" id="UP000294881"/>
    </source>
</evidence>
<dbReference type="CDD" id="cd13926">
    <property type="entry name" value="N-acetylmuramidase_GH108"/>
    <property type="match status" value="1"/>
</dbReference>
<dbReference type="InterPro" id="IPR008565">
    <property type="entry name" value="TtsA-like_GH18_dom"/>
</dbReference>
<name>A0A4R2GXW9_9HYPH</name>
<keyword evidence="1" id="KW-0472">Membrane</keyword>
<sequence length="280" mass="29276">MTEANYQRSLTAVLRHEGGYANHPADPGGATMKGVTQRVYDADRKRRGQSPRSVRYITEDELQIIYRQQYWDRIKGDDLPPGVDYVVFDGAVNSGVAQSSKWLQRAVGVRDDGIIGAVTLAAVNAVQDHDRLIADICNRRMSFLRALKTWGTFGKGWTNRVNGVLATGQAWARGSVGPAIPVDPDGSAKANVEDAKPLPSSGAADAAIGSGSALGAVGVAIEGARDALAPLAGGSQWISGLVAALVVAGAAVAIGGVIWRTLRKRRAAEAAQALGLPAAA</sequence>
<keyword evidence="5" id="KW-1185">Reference proteome</keyword>
<feature type="domain" description="TtsA-like Glycoside hydrolase family 108" evidence="2">
    <location>
        <begin position="11"/>
        <end position="95"/>
    </location>
</feature>
<reference evidence="4 5" key="1">
    <citation type="submission" date="2019-03" db="EMBL/GenBank/DDBJ databases">
        <title>Genomic Encyclopedia of Type Strains, Phase IV (KMG-IV): sequencing the most valuable type-strain genomes for metagenomic binning, comparative biology and taxonomic classification.</title>
        <authorList>
            <person name="Goeker M."/>
        </authorList>
    </citation>
    <scope>NUCLEOTIDE SEQUENCE [LARGE SCALE GENOMIC DNA]</scope>
    <source>
        <strain evidence="4 5">DSM 22958</strain>
    </source>
</reference>
<dbReference type="Gene3D" id="1.20.141.10">
    <property type="entry name" value="Chitosanase, subunit A, domain 1"/>
    <property type="match status" value="1"/>
</dbReference>
<dbReference type="EMBL" id="SLWL01000001">
    <property type="protein sequence ID" value="TCO15884.1"/>
    <property type="molecule type" value="Genomic_DNA"/>
</dbReference>
<comment type="caution">
    <text evidence="4">The sequence shown here is derived from an EMBL/GenBank/DDBJ whole genome shotgun (WGS) entry which is preliminary data.</text>
</comment>
<evidence type="ECO:0000259" key="2">
    <source>
        <dbReference type="Pfam" id="PF05838"/>
    </source>
</evidence>
<proteinExistence type="predicted"/>
<keyword evidence="1" id="KW-1133">Transmembrane helix</keyword>
<evidence type="ECO:0000259" key="3">
    <source>
        <dbReference type="Pfam" id="PF09374"/>
    </source>
</evidence>
<accession>A0A4R2GXW9</accession>
<dbReference type="OrthoDB" id="9815229at2"/>
<dbReference type="Pfam" id="PF05838">
    <property type="entry name" value="Glyco_hydro_108"/>
    <property type="match status" value="1"/>
</dbReference>
<evidence type="ECO:0000313" key="4">
    <source>
        <dbReference type="EMBL" id="TCO15884.1"/>
    </source>
</evidence>
<keyword evidence="1" id="KW-0812">Transmembrane</keyword>
<feature type="transmembrane region" description="Helical" evidence="1">
    <location>
        <begin position="237"/>
        <end position="259"/>
    </location>
</feature>
<dbReference type="Proteomes" id="UP000294881">
    <property type="component" value="Unassembled WGS sequence"/>
</dbReference>
<dbReference type="RefSeq" id="WP_132001392.1">
    <property type="nucleotide sequence ID" value="NZ_JBHUNN010000002.1"/>
</dbReference>
<protein>
    <submittedName>
        <fullName evidence="4">Lysozyme family protein</fullName>
    </submittedName>
</protein>
<dbReference type="InterPro" id="IPR018537">
    <property type="entry name" value="Peptidoglycan-bd_3"/>
</dbReference>
<dbReference type="Pfam" id="PF09374">
    <property type="entry name" value="PG_binding_3"/>
    <property type="match status" value="1"/>
</dbReference>
<organism evidence="4 5">
    <name type="scientific">Camelimonas lactis</name>
    <dbReference type="NCBI Taxonomy" id="659006"/>
    <lineage>
        <taxon>Bacteria</taxon>
        <taxon>Pseudomonadati</taxon>
        <taxon>Pseudomonadota</taxon>
        <taxon>Alphaproteobacteria</taxon>
        <taxon>Hyphomicrobiales</taxon>
        <taxon>Chelatococcaceae</taxon>
        <taxon>Camelimonas</taxon>
    </lineage>
</organism>
<evidence type="ECO:0000256" key="1">
    <source>
        <dbReference type="SAM" id="Phobius"/>
    </source>
</evidence>
<gene>
    <name evidence="4" type="ORF">EV666_101133</name>
</gene>
<feature type="domain" description="Peptidoglycan binding" evidence="3">
    <location>
        <begin position="99"/>
        <end position="160"/>
    </location>
</feature>
<dbReference type="SUPFAM" id="SSF53955">
    <property type="entry name" value="Lysozyme-like"/>
    <property type="match status" value="1"/>
</dbReference>
<dbReference type="InterPro" id="IPR023346">
    <property type="entry name" value="Lysozyme-like_dom_sf"/>
</dbReference>
<dbReference type="AlphaFoldDB" id="A0A4R2GXW9"/>